<dbReference type="PANTHER" id="PTHR31609:SF1">
    <property type="entry name" value="CARBOHYDRATE DEACETYLASE"/>
    <property type="match status" value="1"/>
</dbReference>
<keyword evidence="2" id="KW-0479">Metal-binding</keyword>
<keyword evidence="7" id="KW-1185">Reference proteome</keyword>
<keyword evidence="3" id="KW-0378">Hydrolase</keyword>
<sequence>MTTPTFNPALTALGFSPGDRVVIFHADDLGMCEATVSGCADLFRAGTLGSASVMTPCAWAPAAAELARDLPGADLGVHLTLNSEWRTYRWAPISTCDPASGLIDAQGFMHAGVEAVQAHADPVAARAELDAQVSRALDWGIEVSHLDAHMGAAAHPKFLQACLDAALPRGIVPMLPRLDEAGWSSHGLGEAEAAQMAAVTRALEARGVPLVDHLVMLPLHVGGDHLPLIEEILTGLPVGLTHFILHPARDTPELRAICGDWAGRVANHAAFLSPDFAPMLARSGVHTTTYRALRGALRTPGAQT</sequence>
<evidence type="ECO:0000256" key="2">
    <source>
        <dbReference type="ARBA" id="ARBA00022723"/>
    </source>
</evidence>
<dbReference type="Gene3D" id="3.20.20.370">
    <property type="entry name" value="Glycoside hydrolase/deacetylase"/>
    <property type="match status" value="1"/>
</dbReference>
<dbReference type="RefSeq" id="WP_189068314.1">
    <property type="nucleotide sequence ID" value="NZ_BMPE01000002.1"/>
</dbReference>
<dbReference type="PANTHER" id="PTHR31609">
    <property type="entry name" value="YDJC DEACETYLASE FAMILY MEMBER"/>
    <property type="match status" value="1"/>
</dbReference>
<evidence type="ECO:0000313" key="6">
    <source>
        <dbReference type="EMBL" id="GGK97158.1"/>
    </source>
</evidence>
<dbReference type="Pfam" id="PF04794">
    <property type="entry name" value="YdjC"/>
    <property type="match status" value="1"/>
</dbReference>
<keyword evidence="5" id="KW-0119">Carbohydrate metabolism</keyword>
<protein>
    <submittedName>
        <fullName evidence="6">Carbohydrate deacetylase</fullName>
    </submittedName>
</protein>
<evidence type="ECO:0000313" key="7">
    <source>
        <dbReference type="Proteomes" id="UP000604341"/>
    </source>
</evidence>
<accession>A0ABQ2FJ47</accession>
<dbReference type="CDD" id="cd10802">
    <property type="entry name" value="YdjC_TTHB029_like"/>
    <property type="match status" value="1"/>
</dbReference>
<comment type="cofactor">
    <cofactor evidence="1">
        <name>Mg(2+)</name>
        <dbReference type="ChEBI" id="CHEBI:18420"/>
    </cofactor>
</comment>
<reference evidence="7" key="1">
    <citation type="journal article" date="2019" name="Int. J. Syst. Evol. Microbiol.">
        <title>The Global Catalogue of Microorganisms (GCM) 10K type strain sequencing project: providing services to taxonomists for standard genome sequencing and annotation.</title>
        <authorList>
            <consortium name="The Broad Institute Genomics Platform"/>
            <consortium name="The Broad Institute Genome Sequencing Center for Infectious Disease"/>
            <person name="Wu L."/>
            <person name="Ma J."/>
        </authorList>
    </citation>
    <scope>NUCLEOTIDE SEQUENCE [LARGE SCALE GENOMIC DNA]</scope>
    <source>
        <strain evidence="7">JCM 19173</strain>
    </source>
</reference>
<evidence type="ECO:0000256" key="1">
    <source>
        <dbReference type="ARBA" id="ARBA00001946"/>
    </source>
</evidence>
<dbReference type="InterPro" id="IPR006879">
    <property type="entry name" value="YdjC-like"/>
</dbReference>
<proteinExistence type="predicted"/>
<gene>
    <name evidence="6" type="ORF">GCM10010844_14410</name>
</gene>
<dbReference type="SUPFAM" id="SSF88713">
    <property type="entry name" value="Glycoside hydrolase/deacetylase"/>
    <property type="match status" value="1"/>
</dbReference>
<comment type="caution">
    <text evidence="6">The sequence shown here is derived from an EMBL/GenBank/DDBJ whole genome shotgun (WGS) entry which is preliminary data.</text>
</comment>
<evidence type="ECO:0000256" key="3">
    <source>
        <dbReference type="ARBA" id="ARBA00022801"/>
    </source>
</evidence>
<name>A0ABQ2FJ47_9DEIO</name>
<dbReference type="Proteomes" id="UP000604341">
    <property type="component" value="Unassembled WGS sequence"/>
</dbReference>
<dbReference type="InterPro" id="IPR011330">
    <property type="entry name" value="Glyco_hydro/deAcase_b/a-brl"/>
</dbReference>
<evidence type="ECO:0000256" key="4">
    <source>
        <dbReference type="ARBA" id="ARBA00022842"/>
    </source>
</evidence>
<keyword evidence="4" id="KW-0460">Magnesium</keyword>
<dbReference type="EMBL" id="BMPE01000002">
    <property type="protein sequence ID" value="GGK97158.1"/>
    <property type="molecule type" value="Genomic_DNA"/>
</dbReference>
<evidence type="ECO:0000256" key="5">
    <source>
        <dbReference type="ARBA" id="ARBA00023277"/>
    </source>
</evidence>
<organism evidence="6 7">
    <name type="scientific">Deinococcus radiotolerans</name>
    <dbReference type="NCBI Taxonomy" id="1309407"/>
    <lineage>
        <taxon>Bacteria</taxon>
        <taxon>Thermotogati</taxon>
        <taxon>Deinococcota</taxon>
        <taxon>Deinococci</taxon>
        <taxon>Deinococcales</taxon>
        <taxon>Deinococcaceae</taxon>
        <taxon>Deinococcus</taxon>
    </lineage>
</organism>